<reference evidence="2" key="1">
    <citation type="submission" date="2019-04" db="EMBL/GenBank/DDBJ databases">
        <title>Draft genome sequence of Pseudonocardiaceae bacterium SL3-2-4.</title>
        <authorList>
            <person name="Ningsih F."/>
            <person name="Yokota A."/>
            <person name="Sakai Y."/>
            <person name="Nanatani K."/>
            <person name="Yabe S."/>
            <person name="Oetari A."/>
            <person name="Sjamsuridzal W."/>
        </authorList>
    </citation>
    <scope>NUCLEOTIDE SEQUENCE [LARGE SCALE GENOMIC DNA]</scope>
    <source>
        <strain evidence="2">SL3-2-4</strain>
    </source>
</reference>
<dbReference type="Proteomes" id="UP000298860">
    <property type="component" value="Unassembled WGS sequence"/>
</dbReference>
<gene>
    <name evidence="1" type="ORF">GTS_27180</name>
</gene>
<dbReference type="AlphaFoldDB" id="A0A4D4J341"/>
<sequence length="190" mass="19907">MLVGCAARQLAGPAHIPTFETSPPPPRPTVTDRELPRDCLNVATGPEVDQIVGHPLAGSTGFVLGVPDPRISRTARIDCYYGVPEGQPFEKAAVSIAMATYADEPTAAQRMRSTVDDARQRGVATSEVQVGPDRGVLLADNPNRTLVDQHGKTTVLVSAAPGALPEDRAGEILAALAVRALTPHTDTTTG</sequence>
<accession>A0A4D4J341</accession>
<comment type="caution">
    <text evidence="1">The sequence shown here is derived from an EMBL/GenBank/DDBJ whole genome shotgun (WGS) entry which is preliminary data.</text>
</comment>
<evidence type="ECO:0000313" key="1">
    <source>
        <dbReference type="EMBL" id="GDY31085.1"/>
    </source>
</evidence>
<evidence type="ECO:0000313" key="2">
    <source>
        <dbReference type="Proteomes" id="UP000298860"/>
    </source>
</evidence>
<name>A0A4D4J341_9PSEU</name>
<dbReference type="EMBL" id="BJFL01000011">
    <property type="protein sequence ID" value="GDY31085.1"/>
    <property type="molecule type" value="Genomic_DNA"/>
</dbReference>
<proteinExistence type="predicted"/>
<evidence type="ECO:0008006" key="3">
    <source>
        <dbReference type="Google" id="ProtNLM"/>
    </source>
</evidence>
<keyword evidence="2" id="KW-1185">Reference proteome</keyword>
<organism evidence="1 2">
    <name type="scientific">Gandjariella thermophila</name>
    <dbReference type="NCBI Taxonomy" id="1931992"/>
    <lineage>
        <taxon>Bacteria</taxon>
        <taxon>Bacillati</taxon>
        <taxon>Actinomycetota</taxon>
        <taxon>Actinomycetes</taxon>
        <taxon>Pseudonocardiales</taxon>
        <taxon>Pseudonocardiaceae</taxon>
        <taxon>Gandjariella</taxon>
    </lineage>
</organism>
<protein>
    <recommendedName>
        <fullName evidence="3">DUF3558 domain-containing protein</fullName>
    </recommendedName>
</protein>